<protein>
    <submittedName>
        <fullName evidence="2">DUF2235 domain-containing protein</fullName>
    </submittedName>
</protein>
<evidence type="ECO:0000313" key="2">
    <source>
        <dbReference type="EMBL" id="MCV9929063.1"/>
    </source>
</evidence>
<name>A0A9X2ZK07_9FLAO</name>
<dbReference type="PANTHER" id="PTHR33840:SF1">
    <property type="entry name" value="TLE1 PHOSPHOLIPASE DOMAIN-CONTAINING PROTEIN"/>
    <property type="match status" value="1"/>
</dbReference>
<proteinExistence type="predicted"/>
<dbReference type="AlphaFoldDB" id="A0A9X2ZK07"/>
<gene>
    <name evidence="2" type="ORF">OIU83_15465</name>
</gene>
<dbReference type="Proteomes" id="UP001151079">
    <property type="component" value="Unassembled WGS sequence"/>
</dbReference>
<keyword evidence="3" id="KW-1185">Reference proteome</keyword>
<dbReference type="RefSeq" id="WP_264207164.1">
    <property type="nucleotide sequence ID" value="NZ_JAOZEW010000016.1"/>
</dbReference>
<sequence>MSRYRYVKGNITEITGGNHNIYAKSGIKFISGKQIEISAPETTYGEPEKYVPKQPEGSVNVYVGMFFDGTGNNRFNSEKTYYSKINSNETYYKADTIPASFRFIKTVRNKDQKEVNVEVKVADRDSYWNPYSNIVKLHDLYKEKTDSQKDILSENGGHPEYGDYVILKQYVEGIGTEKDAEDDILGSAFGRGDWGVLGRVEQGIKNMVNNQFSGIPKDKKINKIVFDVFGFSRGAAAARHFCNEVKKKAVYKSELVNDPYDKHPIPSGKVLLKAHAGGLLGKKLKEKGYLPVGKTYEIEIRFLGVFDTVVGDMVVKENIGNKLSLLPFLGIVPAVAQASLETIKTSVAGLGIKKVFHIVAQNEWRENFSLTPTDAGYTLSMLGAHSDIGGGYASLDKYKAVVDFFDVPVNDSSILAEKQKVKEFYTQHYFSKDKTEIDLINTYDHYLETTADPLIGEYLPRYESKQVERNADYMPPRERVYDPTKKHTINENKLSDHYTITDQRVISNKHSLVAMYVMLQKAMDNEVPFYKDYKQAPRIPNSFEHDMPDDPILKEYLAKLLKISKEEGNVSYHLPTEMYSHICNKYVHLSAHYGGLDALYSKTGDHALLGNYGFINYPVPYTKDENGNISYKRKIYENR</sequence>
<accession>A0A9X2ZK07</accession>
<dbReference type="EMBL" id="JAOZEW010000016">
    <property type="protein sequence ID" value="MCV9929063.1"/>
    <property type="molecule type" value="Genomic_DNA"/>
</dbReference>
<dbReference type="Pfam" id="PF09994">
    <property type="entry name" value="T6SS_Tle1-like_cat"/>
    <property type="match status" value="1"/>
</dbReference>
<comment type="caution">
    <text evidence="2">The sequence shown here is derived from an EMBL/GenBank/DDBJ whole genome shotgun (WGS) entry which is preliminary data.</text>
</comment>
<reference evidence="2" key="1">
    <citation type="submission" date="2022-10" db="EMBL/GenBank/DDBJ databases">
        <title>Two novel species of Flavobacterium.</title>
        <authorList>
            <person name="Liu Q."/>
            <person name="Xin Y.-H."/>
        </authorList>
    </citation>
    <scope>NUCLEOTIDE SEQUENCE</scope>
    <source>
        <strain evidence="2">LS1R49</strain>
    </source>
</reference>
<dbReference type="PANTHER" id="PTHR33840">
    <property type="match status" value="1"/>
</dbReference>
<dbReference type="InterPro" id="IPR018712">
    <property type="entry name" value="Tle1-like_cat"/>
</dbReference>
<feature type="domain" description="T6SS Phospholipase effector Tle1-like catalytic" evidence="1">
    <location>
        <begin position="129"/>
        <end position="396"/>
    </location>
</feature>
<evidence type="ECO:0000313" key="3">
    <source>
        <dbReference type="Proteomes" id="UP001151079"/>
    </source>
</evidence>
<organism evidence="2 3">
    <name type="scientific">Flavobacterium shii</name>
    <dbReference type="NCBI Taxonomy" id="2987687"/>
    <lineage>
        <taxon>Bacteria</taxon>
        <taxon>Pseudomonadati</taxon>
        <taxon>Bacteroidota</taxon>
        <taxon>Flavobacteriia</taxon>
        <taxon>Flavobacteriales</taxon>
        <taxon>Flavobacteriaceae</taxon>
        <taxon>Flavobacterium</taxon>
    </lineage>
</organism>
<evidence type="ECO:0000259" key="1">
    <source>
        <dbReference type="Pfam" id="PF09994"/>
    </source>
</evidence>